<dbReference type="OrthoDB" id="10264655at2759"/>
<evidence type="ECO:0000259" key="9">
    <source>
        <dbReference type="SMART" id="SM00385"/>
    </source>
</evidence>
<dbReference type="SUPFAM" id="SSF47954">
    <property type="entry name" value="Cyclin-like"/>
    <property type="match status" value="2"/>
</dbReference>
<dbReference type="FunFam" id="1.10.472.10:FF:000081">
    <property type="entry name" value="Cyclin family protein"/>
    <property type="match status" value="1"/>
</dbReference>
<keyword evidence="3 7" id="KW-0195">Cyclin</keyword>
<keyword evidence="4" id="KW-0131">Cell cycle</keyword>
<evidence type="ECO:0000256" key="6">
    <source>
        <dbReference type="ARBA" id="ARBA00061204"/>
    </source>
</evidence>
<comment type="subunit">
    <text evidence="1">Interacts with the CDC2 protein kinase to form a serine/threonine kinase holoenzyme complex also known as maturation promoting factor (MPF). The cyclin subunit imparts substrate specificity to the complex.</text>
</comment>
<keyword evidence="2" id="KW-0132">Cell division</keyword>
<dbReference type="PANTHER" id="PTHR10026">
    <property type="entry name" value="CYCLIN"/>
    <property type="match status" value="1"/>
</dbReference>
<dbReference type="GO" id="GO:0006357">
    <property type="term" value="P:regulation of transcription by RNA polymerase II"/>
    <property type="evidence" value="ECO:0007669"/>
    <property type="project" value="InterPro"/>
</dbReference>
<evidence type="ECO:0000256" key="3">
    <source>
        <dbReference type="ARBA" id="ARBA00023127"/>
    </source>
</evidence>
<dbReference type="InterPro" id="IPR036915">
    <property type="entry name" value="Cyclin-like_sf"/>
</dbReference>
<evidence type="ECO:0000313" key="10">
    <source>
        <dbReference type="EMBL" id="PON54911.1"/>
    </source>
</evidence>
<evidence type="ECO:0000313" key="11">
    <source>
        <dbReference type="Proteomes" id="UP000237105"/>
    </source>
</evidence>
<dbReference type="GO" id="GO:0016538">
    <property type="term" value="F:cyclin-dependent protein serine/threonine kinase regulator activity"/>
    <property type="evidence" value="ECO:0007669"/>
    <property type="project" value="InterPro"/>
</dbReference>
<evidence type="ECO:0000256" key="5">
    <source>
        <dbReference type="ARBA" id="ARBA00032263"/>
    </source>
</evidence>
<dbReference type="InterPro" id="IPR013763">
    <property type="entry name" value="Cyclin-like_dom"/>
</dbReference>
<keyword evidence="11" id="KW-1185">Reference proteome</keyword>
<dbReference type="CDD" id="cd20587">
    <property type="entry name" value="CYCLIN_AcCycT_rpt1"/>
    <property type="match status" value="1"/>
</dbReference>
<dbReference type="Proteomes" id="UP000237105">
    <property type="component" value="Unassembled WGS sequence"/>
</dbReference>
<accession>A0A2P5C1L2</accession>
<proteinExistence type="inferred from homology"/>
<dbReference type="InterPro" id="IPR006671">
    <property type="entry name" value="Cyclin_N"/>
</dbReference>
<sequence>MNMVEESRFSAHRRYFSKDEIENHAPSRKDGIDMRSEAHLRKLYCSFLQEIGIKLKVPQVTIASAMLLCHRFYMSQSHALNDWQTIATVCIFLACKVEETPRFLNDVVVVSYEMMHKWDPSASRRIRQREVFDKQKEVILLGERLLLSTIAFDLNIQLPYKPLVAALKRLDIFPDLAKVAWNFVNDWLGTTLCLQYKPHYIAAGSLFLAAKLQKVKLPTEKGRVWWLEFDVSLKQLEEVIQEMRRLLGQDRKQPLPSSNRRSIQSKASVGKPLENSSQSCISSESVADCQSSHRYLVEDRGSKEYSATRCHNNLAEDDNYLTACKTSDGGSTSRVVEGGDGEIQLTIVDTDQKTRSNVVRVQNYCCKLDVTRIKDTLKKRKCNGVVKKPLEAVSAEANNEAWIESELENGIDLGIASVKKRQRRLL</sequence>
<comment type="similarity">
    <text evidence="6">Belongs to the cyclin family. Cyclin T subfamily.</text>
</comment>
<evidence type="ECO:0000256" key="1">
    <source>
        <dbReference type="ARBA" id="ARBA00011177"/>
    </source>
</evidence>
<feature type="region of interest" description="Disordered" evidence="8">
    <location>
        <begin position="250"/>
        <end position="276"/>
    </location>
</feature>
<dbReference type="SMART" id="SM00385">
    <property type="entry name" value="CYCLIN"/>
    <property type="match status" value="2"/>
</dbReference>
<gene>
    <name evidence="10" type="ORF">PanWU01x14_191570</name>
</gene>
<organism evidence="10 11">
    <name type="scientific">Parasponia andersonii</name>
    <name type="common">Sponia andersonii</name>
    <dbReference type="NCBI Taxonomy" id="3476"/>
    <lineage>
        <taxon>Eukaryota</taxon>
        <taxon>Viridiplantae</taxon>
        <taxon>Streptophyta</taxon>
        <taxon>Embryophyta</taxon>
        <taxon>Tracheophyta</taxon>
        <taxon>Spermatophyta</taxon>
        <taxon>Magnoliopsida</taxon>
        <taxon>eudicotyledons</taxon>
        <taxon>Gunneridae</taxon>
        <taxon>Pentapetalae</taxon>
        <taxon>rosids</taxon>
        <taxon>fabids</taxon>
        <taxon>Rosales</taxon>
        <taxon>Cannabaceae</taxon>
        <taxon>Parasponia</taxon>
    </lineage>
</organism>
<evidence type="ECO:0000256" key="4">
    <source>
        <dbReference type="ARBA" id="ARBA00023306"/>
    </source>
</evidence>
<dbReference type="InterPro" id="IPR043198">
    <property type="entry name" value="Cyclin/Ssn8"/>
</dbReference>
<evidence type="ECO:0000256" key="7">
    <source>
        <dbReference type="RuleBase" id="RU000383"/>
    </source>
</evidence>
<dbReference type="EMBL" id="JXTB01000188">
    <property type="protein sequence ID" value="PON54911.1"/>
    <property type="molecule type" value="Genomic_DNA"/>
</dbReference>
<dbReference type="Pfam" id="PF00134">
    <property type="entry name" value="Cyclin_N"/>
    <property type="match status" value="1"/>
</dbReference>
<dbReference type="AlphaFoldDB" id="A0A2P5C1L2"/>
<dbReference type="STRING" id="3476.A0A2P5C1L2"/>
<feature type="domain" description="Cyclin-like" evidence="9">
    <location>
        <begin position="161"/>
        <end position="245"/>
    </location>
</feature>
<dbReference type="Gene3D" id="1.10.472.10">
    <property type="entry name" value="Cyclin-like"/>
    <property type="match status" value="2"/>
</dbReference>
<dbReference type="GO" id="GO:0051301">
    <property type="term" value="P:cell division"/>
    <property type="evidence" value="ECO:0007669"/>
    <property type="project" value="UniProtKB-KW"/>
</dbReference>
<name>A0A2P5C1L2_PARAD</name>
<feature type="domain" description="Cyclin-like" evidence="9">
    <location>
        <begin position="46"/>
        <end position="148"/>
    </location>
</feature>
<reference evidence="11" key="1">
    <citation type="submission" date="2016-06" db="EMBL/GenBank/DDBJ databases">
        <title>Parallel loss of symbiosis genes in relatives of nitrogen-fixing non-legume Parasponia.</title>
        <authorList>
            <person name="Van Velzen R."/>
            <person name="Holmer R."/>
            <person name="Bu F."/>
            <person name="Rutten L."/>
            <person name="Van Zeijl A."/>
            <person name="Liu W."/>
            <person name="Santuari L."/>
            <person name="Cao Q."/>
            <person name="Sharma T."/>
            <person name="Shen D."/>
            <person name="Roswanjaya Y."/>
            <person name="Wardhani T."/>
            <person name="Kalhor M.S."/>
            <person name="Jansen J."/>
            <person name="Van den Hoogen J."/>
            <person name="Gungor B."/>
            <person name="Hartog M."/>
            <person name="Hontelez J."/>
            <person name="Verver J."/>
            <person name="Yang W.-C."/>
            <person name="Schijlen E."/>
            <person name="Repin R."/>
            <person name="Schilthuizen M."/>
            <person name="Schranz E."/>
            <person name="Heidstra R."/>
            <person name="Miyata K."/>
            <person name="Fedorova E."/>
            <person name="Kohlen W."/>
            <person name="Bisseling T."/>
            <person name="Smit S."/>
            <person name="Geurts R."/>
        </authorList>
    </citation>
    <scope>NUCLEOTIDE SEQUENCE [LARGE SCALE GENOMIC DNA]</scope>
    <source>
        <strain evidence="11">cv. WU1-14</strain>
    </source>
</reference>
<feature type="compositionally biased region" description="Polar residues" evidence="8">
    <location>
        <begin position="255"/>
        <end position="267"/>
    </location>
</feature>
<protein>
    <recommendedName>
        <fullName evidence="5">B-like cyclin</fullName>
    </recommendedName>
</protein>
<evidence type="ECO:0000256" key="2">
    <source>
        <dbReference type="ARBA" id="ARBA00022618"/>
    </source>
</evidence>
<comment type="caution">
    <text evidence="10">The sequence shown here is derived from an EMBL/GenBank/DDBJ whole genome shotgun (WGS) entry which is preliminary data.</text>
</comment>
<evidence type="ECO:0000256" key="8">
    <source>
        <dbReference type="SAM" id="MobiDB-lite"/>
    </source>
</evidence>